<dbReference type="PANTHER" id="PTHR30250:SF10">
    <property type="entry name" value="LIPOPOLYSACCHARIDE BIOSYNTHESIS PROTEIN WZXC"/>
    <property type="match status" value="1"/>
</dbReference>
<dbReference type="EMBL" id="CABPSH010000007">
    <property type="protein sequence ID" value="VVE20210.1"/>
    <property type="molecule type" value="Genomic_DNA"/>
</dbReference>
<evidence type="ECO:0000256" key="4">
    <source>
        <dbReference type="ARBA" id="ARBA00022692"/>
    </source>
</evidence>
<reference evidence="8 9" key="1">
    <citation type="submission" date="2019-08" db="EMBL/GenBank/DDBJ databases">
        <authorList>
            <person name="Peeters C."/>
        </authorList>
    </citation>
    <scope>NUCLEOTIDE SEQUENCE [LARGE SCALE GENOMIC DNA]</scope>
    <source>
        <strain evidence="8 9">LMG 31012</strain>
    </source>
</reference>
<keyword evidence="5 7" id="KW-1133">Transmembrane helix</keyword>
<feature type="transmembrane region" description="Helical" evidence="7">
    <location>
        <begin position="221"/>
        <end position="243"/>
    </location>
</feature>
<accession>A0A5E4WAA1</accession>
<evidence type="ECO:0000256" key="1">
    <source>
        <dbReference type="ARBA" id="ARBA00004651"/>
    </source>
</evidence>
<feature type="transmembrane region" description="Helical" evidence="7">
    <location>
        <begin position="255"/>
        <end position="278"/>
    </location>
</feature>
<keyword evidence="3" id="KW-1003">Cell membrane</keyword>
<keyword evidence="9" id="KW-1185">Reference proteome</keyword>
<feature type="transmembrane region" description="Helical" evidence="7">
    <location>
        <begin position="299"/>
        <end position="325"/>
    </location>
</feature>
<gene>
    <name evidence="8" type="ORF">PEP31012_03110</name>
</gene>
<feature type="transmembrane region" description="Helical" evidence="7">
    <location>
        <begin position="151"/>
        <end position="172"/>
    </location>
</feature>
<feature type="transmembrane region" description="Helical" evidence="7">
    <location>
        <begin position="361"/>
        <end position="385"/>
    </location>
</feature>
<dbReference type="Proteomes" id="UP000400981">
    <property type="component" value="Unassembled WGS sequence"/>
</dbReference>
<feature type="transmembrane region" description="Helical" evidence="7">
    <location>
        <begin position="391"/>
        <end position="410"/>
    </location>
</feature>
<sequence>MNFLRKDRGAVLKGAVVLVTGNAIAQAIPFLAMPVLTRLFDAHAFALYALLFSAAGLLGGVSALRFDVAVSVAKTREDASVLWFVALYVIAAVVLLLVSAAICVPELLRRAGLDALGSAWYLVPTVGFGMAFTQLNSYWMLRAGALNGVSLVKLAQAVVFVASSLILGWQGAPLGGMMTAFCLAVLVCSIFSFTLSQRVGFPAGRPTWKRCISVVRQFRDFPVLGALPAILDAVSLLLPLFAISTRFSVVDAGQFALVRQAVAAPLSLISAGVGQVLLRHVSDLHHRGGSVGTAIRSAGIALAAIAIPSALFLGFLGPSAFSLVFGAKWGGAGHLASVLAIPFCLRFVVSGLSTTLPALRRLGWVAIWQGAYFASIVGLVALPGLDFDRFIFGYAIVETMLYLIYAGLIARSVQMVGEEQRA</sequence>
<dbReference type="GO" id="GO:0005886">
    <property type="term" value="C:plasma membrane"/>
    <property type="evidence" value="ECO:0007669"/>
    <property type="project" value="UniProtKB-SubCell"/>
</dbReference>
<evidence type="ECO:0000256" key="6">
    <source>
        <dbReference type="ARBA" id="ARBA00023136"/>
    </source>
</evidence>
<dbReference type="RefSeq" id="WP_150590235.1">
    <property type="nucleotide sequence ID" value="NZ_CABPSH010000007.1"/>
</dbReference>
<organism evidence="8 9">
    <name type="scientific">Pandoraea eparura</name>
    <dbReference type="NCBI Taxonomy" id="2508291"/>
    <lineage>
        <taxon>Bacteria</taxon>
        <taxon>Pseudomonadati</taxon>
        <taxon>Pseudomonadota</taxon>
        <taxon>Betaproteobacteria</taxon>
        <taxon>Burkholderiales</taxon>
        <taxon>Burkholderiaceae</taxon>
        <taxon>Pandoraea</taxon>
    </lineage>
</organism>
<feature type="transmembrane region" description="Helical" evidence="7">
    <location>
        <begin position="80"/>
        <end position="107"/>
    </location>
</feature>
<evidence type="ECO:0000256" key="2">
    <source>
        <dbReference type="ARBA" id="ARBA00007430"/>
    </source>
</evidence>
<proteinExistence type="inferred from homology"/>
<evidence type="ECO:0000256" key="3">
    <source>
        <dbReference type="ARBA" id="ARBA00022475"/>
    </source>
</evidence>
<feature type="transmembrane region" description="Helical" evidence="7">
    <location>
        <begin position="178"/>
        <end position="201"/>
    </location>
</feature>
<feature type="transmembrane region" description="Helical" evidence="7">
    <location>
        <begin position="119"/>
        <end position="139"/>
    </location>
</feature>
<keyword evidence="4 7" id="KW-0812">Transmembrane</keyword>
<dbReference type="Pfam" id="PF13440">
    <property type="entry name" value="Polysacc_synt_3"/>
    <property type="match status" value="1"/>
</dbReference>
<evidence type="ECO:0008006" key="10">
    <source>
        <dbReference type="Google" id="ProtNLM"/>
    </source>
</evidence>
<dbReference type="InterPro" id="IPR050833">
    <property type="entry name" value="Poly_Biosynth_Transport"/>
</dbReference>
<dbReference type="AlphaFoldDB" id="A0A5E4WAA1"/>
<name>A0A5E4WAA1_9BURK</name>
<comment type="similarity">
    <text evidence="2">Belongs to the polysaccharide synthase family.</text>
</comment>
<dbReference type="OrthoDB" id="3831435at2"/>
<evidence type="ECO:0000313" key="8">
    <source>
        <dbReference type="EMBL" id="VVE20210.1"/>
    </source>
</evidence>
<dbReference type="PANTHER" id="PTHR30250">
    <property type="entry name" value="PST FAMILY PREDICTED COLANIC ACID TRANSPORTER"/>
    <property type="match status" value="1"/>
</dbReference>
<evidence type="ECO:0000256" key="5">
    <source>
        <dbReference type="ARBA" id="ARBA00022989"/>
    </source>
</evidence>
<feature type="transmembrane region" description="Helical" evidence="7">
    <location>
        <begin position="45"/>
        <end position="68"/>
    </location>
</feature>
<feature type="transmembrane region" description="Helical" evidence="7">
    <location>
        <begin position="12"/>
        <end position="33"/>
    </location>
</feature>
<keyword evidence="6 7" id="KW-0472">Membrane</keyword>
<evidence type="ECO:0000313" key="9">
    <source>
        <dbReference type="Proteomes" id="UP000400981"/>
    </source>
</evidence>
<protein>
    <recommendedName>
        <fullName evidence="10">Polysaccharide biosynthesis protein</fullName>
    </recommendedName>
</protein>
<feature type="transmembrane region" description="Helical" evidence="7">
    <location>
        <begin position="331"/>
        <end position="349"/>
    </location>
</feature>
<evidence type="ECO:0000256" key="7">
    <source>
        <dbReference type="SAM" id="Phobius"/>
    </source>
</evidence>
<comment type="subcellular location">
    <subcellularLocation>
        <location evidence="1">Cell membrane</location>
        <topology evidence="1">Multi-pass membrane protein</topology>
    </subcellularLocation>
</comment>